<name>A0ACC0KX33_CHOFU</name>
<protein>
    <submittedName>
        <fullName evidence="1">Uncharacterized protein</fullName>
    </submittedName>
</protein>
<sequence length="233" mass="26456">MQTDTRPIAGSGLLSEREVRAPAPTDVACIRRYFLHNSKCKPAPGRIPDPLVRSLANVFYPRVNITETDINPEYLGLNNGRIQEFYVNRDTDKLVLGIELRNFVARGNNTFFTYARRGREPITTHGSVRVAFSSVYLTVTIPQVENLRLDKSDSFVFSNDLLPIITLAPSLGESSEGSQWRPRTGIRAVGRPPTRWSDDLVKIAGSRWMRKAQDRSEWRALREAYVQQWTSFG</sequence>
<organism evidence="1 2">
    <name type="scientific">Choristoneura fumiferana</name>
    <name type="common">Spruce budworm moth</name>
    <name type="synonym">Archips fumiferana</name>
    <dbReference type="NCBI Taxonomy" id="7141"/>
    <lineage>
        <taxon>Eukaryota</taxon>
        <taxon>Metazoa</taxon>
        <taxon>Ecdysozoa</taxon>
        <taxon>Arthropoda</taxon>
        <taxon>Hexapoda</taxon>
        <taxon>Insecta</taxon>
        <taxon>Pterygota</taxon>
        <taxon>Neoptera</taxon>
        <taxon>Endopterygota</taxon>
        <taxon>Lepidoptera</taxon>
        <taxon>Glossata</taxon>
        <taxon>Ditrysia</taxon>
        <taxon>Tortricoidea</taxon>
        <taxon>Tortricidae</taxon>
        <taxon>Tortricinae</taxon>
        <taxon>Choristoneura</taxon>
    </lineage>
</organism>
<comment type="caution">
    <text evidence="1">The sequence shown here is derived from an EMBL/GenBank/DDBJ whole genome shotgun (WGS) entry which is preliminary data.</text>
</comment>
<evidence type="ECO:0000313" key="2">
    <source>
        <dbReference type="Proteomes" id="UP001064048"/>
    </source>
</evidence>
<gene>
    <name evidence="1" type="ORF">MSG28_009177</name>
</gene>
<dbReference type="Proteomes" id="UP001064048">
    <property type="component" value="Chromosome 15"/>
</dbReference>
<evidence type="ECO:0000313" key="1">
    <source>
        <dbReference type="EMBL" id="KAI8440875.1"/>
    </source>
</evidence>
<dbReference type="EMBL" id="CM046115">
    <property type="protein sequence ID" value="KAI8440875.1"/>
    <property type="molecule type" value="Genomic_DNA"/>
</dbReference>
<proteinExistence type="predicted"/>
<keyword evidence="2" id="KW-1185">Reference proteome</keyword>
<accession>A0ACC0KX33</accession>
<reference evidence="1 2" key="1">
    <citation type="journal article" date="2022" name="Genome Biol. Evol.">
        <title>The Spruce Budworm Genome: Reconstructing the Evolutionary History of Antifreeze Proteins.</title>
        <authorList>
            <person name="Beliveau C."/>
            <person name="Gagne P."/>
            <person name="Picq S."/>
            <person name="Vernygora O."/>
            <person name="Keeling C.I."/>
            <person name="Pinkney K."/>
            <person name="Doucet D."/>
            <person name="Wen F."/>
            <person name="Johnston J.S."/>
            <person name="Maaroufi H."/>
            <person name="Boyle B."/>
            <person name="Laroche J."/>
            <person name="Dewar K."/>
            <person name="Juretic N."/>
            <person name="Blackburn G."/>
            <person name="Nisole A."/>
            <person name="Brunet B."/>
            <person name="Brandao M."/>
            <person name="Lumley L."/>
            <person name="Duan J."/>
            <person name="Quan G."/>
            <person name="Lucarotti C.J."/>
            <person name="Roe A.D."/>
            <person name="Sperling F.A.H."/>
            <person name="Levesque R.C."/>
            <person name="Cusson M."/>
        </authorList>
    </citation>
    <scope>NUCLEOTIDE SEQUENCE [LARGE SCALE GENOMIC DNA]</scope>
    <source>
        <strain evidence="1">Glfc:IPQL:Cfum</strain>
    </source>
</reference>